<dbReference type="Gene3D" id="2.40.128.720">
    <property type="match status" value="1"/>
</dbReference>
<proteinExistence type="predicted"/>
<reference evidence="1 2" key="1">
    <citation type="submission" date="2013-08" db="EMBL/GenBank/DDBJ databases">
        <title>The Genome Sequence of Fusobacterium sp. 3_1_36A2.</title>
        <authorList>
            <consortium name="The Broad Institute Genome Sequencing Platform"/>
            <person name="Earl A."/>
            <person name="Ward D."/>
            <person name="Feldgarden M."/>
            <person name="Gevers D."/>
            <person name="Strauss J."/>
            <person name="White A."/>
            <person name="Allen-Vercoe E."/>
            <person name="Walker B."/>
            <person name="Young S.K."/>
            <person name="Zeng Q."/>
            <person name="Gargeya S."/>
            <person name="Fitzgerald M."/>
            <person name="Haas B."/>
            <person name="Abouelleil A."/>
            <person name="Alvarado L."/>
            <person name="Arachchi H.M."/>
            <person name="Berlin A.M."/>
            <person name="Chapman S.B."/>
            <person name="Goldberg J."/>
            <person name="Griggs A."/>
            <person name="Gujja S."/>
            <person name="Hansen M."/>
            <person name="Howarth C."/>
            <person name="Imamovic A."/>
            <person name="Larimer J."/>
            <person name="McCowen C."/>
            <person name="Montmayeur A."/>
            <person name="Murphy C."/>
            <person name="Neiman D."/>
            <person name="Pearson M."/>
            <person name="Priest M."/>
            <person name="Roberts A."/>
            <person name="Saif S."/>
            <person name="Shea T."/>
            <person name="Sisk P."/>
            <person name="Sykes S."/>
            <person name="Wortman J."/>
            <person name="Nusbaum C."/>
            <person name="Birren B."/>
        </authorList>
    </citation>
    <scope>NUCLEOTIDE SEQUENCE [LARGE SCALE GENOMIC DNA]</scope>
    <source>
        <strain evidence="1 2">3_1_36A2</strain>
    </source>
</reference>
<dbReference type="KEGG" id="fnc:HMPREF0946_01530"/>
<evidence type="ECO:0000313" key="2">
    <source>
        <dbReference type="Proteomes" id="UP000016231"/>
    </source>
</evidence>
<sequence>MIKKIIFYLVFSVISLAQQIELKSIEKTIIANGQNYTTTLSQSYDEKNKKLEVLYIEKADYPFGTKEIIQFDAEGKKELSKEKFKYNISTGNWNKDYKSVITYEKNKKIEETYMAEENRWTGYMKYESENTDNSETFIIYNFKNKKWNPFSKTYTLLNEDKKNNIIETYNWDINKQKWDLESKSVYTYNQEGKLEETVDYKKENNWIADQKLKYYTDNKGNQVYSNLFFQNGKWVEQDKTISEIDKVNNKKVAITQQLNKETKQLENTRRFIQTYKNDMIEQEVQYSWDKDEKKWYKNYEQNYFYNKNKKLIRQQAFFNDGSGVQFTYKFDKNGNNVEILTENLNTKTKLWKLYEKIEYLYDLSITKDKVIDRGNINDEKEDSANPILEKRYYLYDGKKWILAEKTKYLYDKK</sequence>
<organism evidence="1 2">
    <name type="scientific">Fusobacterium vincentii 3_1_36A2</name>
    <dbReference type="NCBI Taxonomy" id="469604"/>
    <lineage>
        <taxon>Bacteria</taxon>
        <taxon>Fusobacteriati</taxon>
        <taxon>Fusobacteriota</taxon>
        <taxon>Fusobacteriia</taxon>
        <taxon>Fusobacteriales</taxon>
        <taxon>Fusobacteriaceae</taxon>
        <taxon>Fusobacterium</taxon>
    </lineage>
</organism>
<accession>C7XRL4</accession>
<dbReference type="EMBL" id="CP003700">
    <property type="protein sequence ID" value="EEU31669.1"/>
    <property type="molecule type" value="Genomic_DNA"/>
</dbReference>
<dbReference type="eggNOG" id="ENOG5033RSU">
    <property type="taxonomic scope" value="Bacteria"/>
</dbReference>
<dbReference type="AlphaFoldDB" id="C7XRL4"/>
<dbReference type="HOGENOM" id="CLU_665251_0_0_0"/>
<dbReference type="OrthoDB" id="84622at2"/>
<dbReference type="Proteomes" id="UP000016231">
    <property type="component" value="Chromosome"/>
</dbReference>
<protein>
    <submittedName>
        <fullName evidence="1">Uncharacterized protein</fullName>
    </submittedName>
</protein>
<gene>
    <name evidence="1" type="ORF">HMPREF0946_01530</name>
</gene>
<dbReference type="STRING" id="469604.HMPREF0946_01530"/>
<dbReference type="RefSeq" id="WP_008800180.1">
    <property type="nucleotide sequence ID" value="NC_022196.1"/>
</dbReference>
<evidence type="ECO:0000313" key="1">
    <source>
        <dbReference type="EMBL" id="EEU31669.1"/>
    </source>
</evidence>
<name>C7XRL4_FUSVC</name>